<feature type="transmembrane region" description="Helical" evidence="1">
    <location>
        <begin position="73"/>
        <end position="94"/>
    </location>
</feature>
<sequence>MQTWIDKLREWNYDLTPVFHWLLDTIDYQAARYGPIAYVVAVLIVILMFLSFPPTRGMTKAICSTVFRQFMTYVQLVASLLTVQLVSVLARFSLTLFHKARIWIIETYRRARE</sequence>
<evidence type="ECO:0000256" key="1">
    <source>
        <dbReference type="SAM" id="Phobius"/>
    </source>
</evidence>
<dbReference type="AlphaFoldDB" id="A0A0G4E4J3"/>
<accession>A0A0G4E4J3</accession>
<name>A0A0G4E4J3_PSEFS</name>
<gene>
    <name evidence="2" type="ORF">PQBR57_0203</name>
</gene>
<keyword evidence="2" id="KW-0614">Plasmid</keyword>
<keyword evidence="1" id="KW-1133">Transmembrane helix</keyword>
<proteinExistence type="predicted"/>
<evidence type="ECO:0008006" key="3">
    <source>
        <dbReference type="Google" id="ProtNLM"/>
    </source>
</evidence>
<dbReference type="EMBL" id="LN713926">
    <property type="protein sequence ID" value="CEK42156.1"/>
    <property type="molecule type" value="Genomic_DNA"/>
</dbReference>
<organism evidence="2">
    <name type="scientific">Pseudomonas fluorescens (strain SBW25)</name>
    <dbReference type="NCBI Taxonomy" id="216595"/>
    <lineage>
        <taxon>Bacteria</taxon>
        <taxon>Pseudomonadati</taxon>
        <taxon>Pseudomonadota</taxon>
        <taxon>Gammaproteobacteria</taxon>
        <taxon>Pseudomonadales</taxon>
        <taxon>Pseudomonadaceae</taxon>
        <taxon>Pseudomonas</taxon>
    </lineage>
</organism>
<feature type="transmembrane region" description="Helical" evidence="1">
    <location>
        <begin position="36"/>
        <end position="53"/>
    </location>
</feature>
<evidence type="ECO:0000313" key="2">
    <source>
        <dbReference type="EMBL" id="CEK42156.1"/>
    </source>
</evidence>
<protein>
    <recommendedName>
        <fullName evidence="3">Transmembrane protein</fullName>
    </recommendedName>
</protein>
<keyword evidence="1" id="KW-0812">Transmembrane</keyword>
<geneLocation type="plasmid" evidence="2">
    <name>pQBR57</name>
</geneLocation>
<keyword evidence="1" id="KW-0472">Membrane</keyword>
<reference evidence="2" key="2">
    <citation type="submission" date="2015-06" db="EMBL/GenBank/DDBJ databases">
        <title>Environmentally co-occuring mercury resistance plasmids are genetically and phenotypically diverse and confer variable context-dependent fitness effects.</title>
        <authorList>
            <person name="Hall J.P.J."/>
            <person name="Harrison E."/>
            <person name="Lilley A.K."/>
            <person name="Paterson S."/>
            <person name="Spiers A.J."/>
            <person name="Brockhurst M.A."/>
        </authorList>
    </citation>
    <scope>NUCLEOTIDE SEQUENCE [LARGE SCALE GENOMIC DNA]</scope>
    <source>
        <strain evidence="2">SBW25</strain>
        <plasmid evidence="2">pQBR57</plasmid>
    </source>
</reference>
<reference evidence="2" key="1">
    <citation type="submission" date="2014-12" db="EMBL/GenBank/DDBJ databases">
        <authorList>
            <person name="Hall J."/>
        </authorList>
    </citation>
    <scope>NUCLEOTIDE SEQUENCE [LARGE SCALE GENOMIC DNA]</scope>
    <source>
        <strain evidence="2">SBW25</strain>
        <plasmid evidence="2">pQBR57</plasmid>
    </source>
</reference>